<evidence type="ECO:0000313" key="5">
    <source>
        <dbReference type="Proteomes" id="UP000308199"/>
    </source>
</evidence>
<dbReference type="PANTHER" id="PTHR23172">
    <property type="entry name" value="AUXILIN/CYCLIN G-ASSOCIATED KINASE-RELATED"/>
    <property type="match status" value="1"/>
</dbReference>
<dbReference type="SMART" id="SM00028">
    <property type="entry name" value="TPR"/>
    <property type="match status" value="3"/>
</dbReference>
<keyword evidence="5" id="KW-1185">Reference proteome</keyword>
<dbReference type="SUPFAM" id="SSF46934">
    <property type="entry name" value="UBA-like"/>
    <property type="match status" value="1"/>
</dbReference>
<dbReference type="SUPFAM" id="SSF46565">
    <property type="entry name" value="Chaperone J-domain"/>
    <property type="match status" value="1"/>
</dbReference>
<feature type="domain" description="UBA" evidence="3">
    <location>
        <begin position="264"/>
        <end position="312"/>
    </location>
</feature>
<feature type="compositionally biased region" description="Polar residues" evidence="2">
    <location>
        <begin position="46"/>
        <end position="58"/>
    </location>
</feature>
<evidence type="ECO:0000313" key="4">
    <source>
        <dbReference type="EMBL" id="THH11547.1"/>
    </source>
</evidence>
<feature type="region of interest" description="Disordered" evidence="2">
    <location>
        <begin position="314"/>
        <end position="372"/>
    </location>
</feature>
<dbReference type="PROSITE" id="PS50005">
    <property type="entry name" value="TPR"/>
    <property type="match status" value="1"/>
</dbReference>
<gene>
    <name evidence="4" type="ORF">EW145_g604</name>
</gene>
<dbReference type="OrthoDB" id="1717591at2759"/>
<feature type="region of interest" description="Disordered" evidence="2">
    <location>
        <begin position="1"/>
        <end position="85"/>
    </location>
</feature>
<dbReference type="Pfam" id="PF00627">
    <property type="entry name" value="UBA"/>
    <property type="match status" value="1"/>
</dbReference>
<feature type="region of interest" description="Disordered" evidence="2">
    <location>
        <begin position="243"/>
        <end position="277"/>
    </location>
</feature>
<feature type="compositionally biased region" description="Polar residues" evidence="2">
    <location>
        <begin position="357"/>
        <end position="372"/>
    </location>
</feature>
<keyword evidence="1" id="KW-0802">TPR repeat</keyword>
<dbReference type="Proteomes" id="UP000308199">
    <property type="component" value="Unassembled WGS sequence"/>
</dbReference>
<dbReference type="PROSITE" id="PS50030">
    <property type="entry name" value="UBA"/>
    <property type="match status" value="1"/>
</dbReference>
<dbReference type="GO" id="GO:0072318">
    <property type="term" value="P:clathrin coat disassembly"/>
    <property type="evidence" value="ECO:0007669"/>
    <property type="project" value="TreeGrafter"/>
</dbReference>
<feature type="compositionally biased region" description="Low complexity" evidence="2">
    <location>
        <begin position="28"/>
        <end position="37"/>
    </location>
</feature>
<comment type="caution">
    <text evidence="4">The sequence shown here is derived from an EMBL/GenBank/DDBJ whole genome shotgun (WGS) entry which is preliminary data.</text>
</comment>
<name>A0A4S4LID2_9AGAM</name>
<dbReference type="Gene3D" id="1.10.8.10">
    <property type="entry name" value="DNA helicase RuvA subunit, C-terminal domain"/>
    <property type="match status" value="1"/>
</dbReference>
<evidence type="ECO:0000256" key="2">
    <source>
        <dbReference type="SAM" id="MobiDB-lite"/>
    </source>
</evidence>
<dbReference type="SUPFAM" id="SSF48452">
    <property type="entry name" value="TPR-like"/>
    <property type="match status" value="1"/>
</dbReference>
<feature type="compositionally biased region" description="Polar residues" evidence="2">
    <location>
        <begin position="1"/>
        <end position="12"/>
    </location>
</feature>
<feature type="region of interest" description="Disordered" evidence="2">
    <location>
        <begin position="513"/>
        <end position="544"/>
    </location>
</feature>
<dbReference type="InterPro" id="IPR015940">
    <property type="entry name" value="UBA"/>
</dbReference>
<organism evidence="4 5">
    <name type="scientific">Phellinidium pouzarii</name>
    <dbReference type="NCBI Taxonomy" id="167371"/>
    <lineage>
        <taxon>Eukaryota</taxon>
        <taxon>Fungi</taxon>
        <taxon>Dikarya</taxon>
        <taxon>Basidiomycota</taxon>
        <taxon>Agaricomycotina</taxon>
        <taxon>Agaricomycetes</taxon>
        <taxon>Hymenochaetales</taxon>
        <taxon>Hymenochaetaceae</taxon>
        <taxon>Phellinidium</taxon>
    </lineage>
</organism>
<dbReference type="InterPro" id="IPR011990">
    <property type="entry name" value="TPR-like_helical_dom_sf"/>
</dbReference>
<feature type="compositionally biased region" description="Basic and acidic residues" evidence="2">
    <location>
        <begin position="343"/>
        <end position="356"/>
    </location>
</feature>
<feature type="compositionally biased region" description="Polar residues" evidence="2">
    <location>
        <begin position="321"/>
        <end position="330"/>
    </location>
</feature>
<sequence>MKANYSASSGSANRPPAAFDTFSLLATSNPSSRSLSPSNPPRPAAGQSTTGPPVNSNKLDVFSSLLGPSFPSSNNSGNLSLAERRAAALKEQQAKAADDRLAKENEPTVWSGLDMIGQSSSTAINGSLKSTPLVSGDAFSDDSWLFDKLAPSAAPSKVASPPSVVQDDDWGLSDFATRTQPSTYPPEQTDSLSFFDALGDSAHDGDLLSDYSGEHIIQPKVARNNDDADDDILGILGKPVEAILKRPTPPQPASSAAREDHFLSRSETSSPPPHVIGQIVEMGFSPQQARLALAATDTGLDVQQALEMLLSNGVGSEEQQDSLPPTSHSRGLSEFQDEEEPWEDRRTAASREHRPTQQDAPSSLTPSSGAQNQISSLVPTDIQERADKLLAQASEIGLNMFSRANALLKDGREKMQKAYEERAAKGKSTDGRPRWMSEIPADHDSQAQKTASGGDAVVESGFRDDDTTEIAPRERPRRSKAGPNGSVQELPVPQVTAVKTANLFDEPAVYVSPARRRPAASRTVSHSPMPGTSSAQQPPPPHTTPALKVRQTVSASTSAIATSNAHKVKGTEMFKLGQYAEAEKAYSAALAPLPANHLLVIPLYNNRALARIKTGDHTSAVEDCTSVLSIIGSGYHPSREAKVTREEEGSSVDLADALVKAYRRRAEAYEGREKWELAQKDWEAVIGCDWSTKTRSDAVSKASRCRKMVTAERSPPPRRVQPAPQPVTRSTNSTRTFEAVEKLRRANQAQEEEEQTKAALNDAVDAKLNAWKGGKEANIRALVASLDTVLWPGLGWQKVGLHELVTPSQVKIRYMKAIAKLHPDKLNSINTTVEQRMIANGVFGTLNDAWIVFNK</sequence>
<feature type="region of interest" description="Disordered" evidence="2">
    <location>
        <begin position="708"/>
        <end position="734"/>
    </location>
</feature>
<feature type="compositionally biased region" description="Basic and acidic residues" evidence="2">
    <location>
        <begin position="422"/>
        <end position="446"/>
    </location>
</feature>
<feature type="region of interest" description="Disordered" evidence="2">
    <location>
        <begin position="422"/>
        <end position="493"/>
    </location>
</feature>
<dbReference type="GO" id="GO:0030276">
    <property type="term" value="F:clathrin binding"/>
    <property type="evidence" value="ECO:0007669"/>
    <property type="project" value="TreeGrafter"/>
</dbReference>
<evidence type="ECO:0000256" key="1">
    <source>
        <dbReference type="PROSITE-ProRule" id="PRU00339"/>
    </source>
</evidence>
<dbReference type="InterPro" id="IPR036869">
    <property type="entry name" value="J_dom_sf"/>
</dbReference>
<dbReference type="GO" id="GO:0072583">
    <property type="term" value="P:clathrin-dependent endocytosis"/>
    <property type="evidence" value="ECO:0007669"/>
    <property type="project" value="TreeGrafter"/>
</dbReference>
<evidence type="ECO:0000259" key="3">
    <source>
        <dbReference type="PROSITE" id="PS50030"/>
    </source>
</evidence>
<dbReference type="Gene3D" id="1.10.287.110">
    <property type="entry name" value="DnaJ domain"/>
    <property type="match status" value="1"/>
</dbReference>
<feature type="repeat" description="TPR" evidence="1">
    <location>
        <begin position="563"/>
        <end position="596"/>
    </location>
</feature>
<feature type="compositionally biased region" description="Low complexity" evidence="2">
    <location>
        <begin position="62"/>
        <end position="81"/>
    </location>
</feature>
<dbReference type="InterPro" id="IPR019734">
    <property type="entry name" value="TPR_rpt"/>
</dbReference>
<dbReference type="FunFam" id="1.10.287.110:FF:000002">
    <property type="entry name" value="putative tyrosine-protein phosphatase auxilin isoform X2"/>
    <property type="match status" value="1"/>
</dbReference>
<dbReference type="GO" id="GO:0031982">
    <property type="term" value="C:vesicle"/>
    <property type="evidence" value="ECO:0007669"/>
    <property type="project" value="TreeGrafter"/>
</dbReference>
<dbReference type="Gene3D" id="1.25.40.10">
    <property type="entry name" value="Tetratricopeptide repeat domain"/>
    <property type="match status" value="1"/>
</dbReference>
<dbReference type="PANTHER" id="PTHR23172:SF19">
    <property type="entry name" value="J DOMAIN-CONTAINING PROTEIN"/>
    <property type="match status" value="1"/>
</dbReference>
<dbReference type="AlphaFoldDB" id="A0A4S4LID2"/>
<proteinExistence type="predicted"/>
<dbReference type="EMBL" id="SGPK01000012">
    <property type="protein sequence ID" value="THH11547.1"/>
    <property type="molecule type" value="Genomic_DNA"/>
</dbReference>
<dbReference type="GO" id="GO:0005737">
    <property type="term" value="C:cytoplasm"/>
    <property type="evidence" value="ECO:0007669"/>
    <property type="project" value="TreeGrafter"/>
</dbReference>
<protein>
    <recommendedName>
        <fullName evidence="3">UBA domain-containing protein</fullName>
    </recommendedName>
</protein>
<dbReference type="InterPro" id="IPR009060">
    <property type="entry name" value="UBA-like_sf"/>
</dbReference>
<reference evidence="4 5" key="1">
    <citation type="submission" date="2019-02" db="EMBL/GenBank/DDBJ databases">
        <title>Genome sequencing of the rare red list fungi Phellinidium pouzarii.</title>
        <authorList>
            <person name="Buettner E."/>
            <person name="Kellner H."/>
        </authorList>
    </citation>
    <scope>NUCLEOTIDE SEQUENCE [LARGE SCALE GENOMIC DNA]</scope>
    <source>
        <strain evidence="4 5">DSM 108285</strain>
    </source>
</reference>
<accession>A0A4S4LID2</accession>